<keyword evidence="1" id="KW-0472">Membrane</keyword>
<feature type="transmembrane region" description="Helical" evidence="1">
    <location>
        <begin position="51"/>
        <end position="71"/>
    </location>
</feature>
<keyword evidence="1" id="KW-1133">Transmembrane helix</keyword>
<gene>
    <name evidence="2" type="ORF">G2W53_013889</name>
</gene>
<sequence>MACSVFIPRTQSASLLVLTLSFRATTAVDSTPSFRRVASLFTVNLSHFHFYTFGAVFCCFTPSCLGVIVVCTEGFVFSLFGVANGLCLQHLNLSKTVFPSSAYTHSFTR</sequence>
<protein>
    <submittedName>
        <fullName evidence="2">Uncharacterized protein</fullName>
    </submittedName>
</protein>
<proteinExistence type="predicted"/>
<accession>A0A834U266</accession>
<dbReference type="EMBL" id="JAAIUW010000005">
    <property type="protein sequence ID" value="KAF7831556.1"/>
    <property type="molecule type" value="Genomic_DNA"/>
</dbReference>
<evidence type="ECO:0000256" key="1">
    <source>
        <dbReference type="SAM" id="Phobius"/>
    </source>
</evidence>
<dbReference type="AlphaFoldDB" id="A0A834U266"/>
<dbReference type="Proteomes" id="UP000634136">
    <property type="component" value="Unassembled WGS sequence"/>
</dbReference>
<reference evidence="2" key="1">
    <citation type="submission" date="2020-09" db="EMBL/GenBank/DDBJ databases">
        <title>Genome-Enabled Discovery of Anthraquinone Biosynthesis in Senna tora.</title>
        <authorList>
            <person name="Kang S.-H."/>
            <person name="Pandey R.P."/>
            <person name="Lee C.-M."/>
            <person name="Sim J.-S."/>
            <person name="Jeong J.-T."/>
            <person name="Choi B.-S."/>
            <person name="Jung M."/>
            <person name="Ginzburg D."/>
            <person name="Zhao K."/>
            <person name="Won S.Y."/>
            <person name="Oh T.-J."/>
            <person name="Yu Y."/>
            <person name="Kim N.-H."/>
            <person name="Lee O.R."/>
            <person name="Lee T.-H."/>
            <person name="Bashyal P."/>
            <person name="Kim T.-S."/>
            <person name="Lee W.-H."/>
            <person name="Kawkins C."/>
            <person name="Kim C.-K."/>
            <person name="Kim J.S."/>
            <person name="Ahn B.O."/>
            <person name="Rhee S.Y."/>
            <person name="Sohng J.K."/>
        </authorList>
    </citation>
    <scope>NUCLEOTIDE SEQUENCE</scope>
    <source>
        <tissue evidence="2">Leaf</tissue>
    </source>
</reference>
<comment type="caution">
    <text evidence="2">The sequence shown here is derived from an EMBL/GenBank/DDBJ whole genome shotgun (WGS) entry which is preliminary data.</text>
</comment>
<organism evidence="2 3">
    <name type="scientific">Senna tora</name>
    <dbReference type="NCBI Taxonomy" id="362788"/>
    <lineage>
        <taxon>Eukaryota</taxon>
        <taxon>Viridiplantae</taxon>
        <taxon>Streptophyta</taxon>
        <taxon>Embryophyta</taxon>
        <taxon>Tracheophyta</taxon>
        <taxon>Spermatophyta</taxon>
        <taxon>Magnoliopsida</taxon>
        <taxon>eudicotyledons</taxon>
        <taxon>Gunneridae</taxon>
        <taxon>Pentapetalae</taxon>
        <taxon>rosids</taxon>
        <taxon>fabids</taxon>
        <taxon>Fabales</taxon>
        <taxon>Fabaceae</taxon>
        <taxon>Caesalpinioideae</taxon>
        <taxon>Cassia clade</taxon>
        <taxon>Senna</taxon>
    </lineage>
</organism>
<name>A0A834U266_9FABA</name>
<evidence type="ECO:0000313" key="3">
    <source>
        <dbReference type="Proteomes" id="UP000634136"/>
    </source>
</evidence>
<keyword evidence="3" id="KW-1185">Reference proteome</keyword>
<keyword evidence="1" id="KW-0812">Transmembrane</keyword>
<evidence type="ECO:0000313" key="2">
    <source>
        <dbReference type="EMBL" id="KAF7831556.1"/>
    </source>
</evidence>